<dbReference type="Proteomes" id="UP001054945">
    <property type="component" value="Unassembled WGS sequence"/>
</dbReference>
<evidence type="ECO:0000313" key="2">
    <source>
        <dbReference type="Proteomes" id="UP001054945"/>
    </source>
</evidence>
<dbReference type="EMBL" id="BPLR01013437">
    <property type="protein sequence ID" value="GIY61187.1"/>
    <property type="molecule type" value="Genomic_DNA"/>
</dbReference>
<evidence type="ECO:0000313" key="1">
    <source>
        <dbReference type="EMBL" id="GIY61187.1"/>
    </source>
</evidence>
<name>A0AAV4UTQ9_CAEEX</name>
<gene>
    <name evidence="1" type="ORF">CEXT_133231</name>
</gene>
<organism evidence="1 2">
    <name type="scientific">Caerostris extrusa</name>
    <name type="common">Bark spider</name>
    <name type="synonym">Caerostris bankana</name>
    <dbReference type="NCBI Taxonomy" id="172846"/>
    <lineage>
        <taxon>Eukaryota</taxon>
        <taxon>Metazoa</taxon>
        <taxon>Ecdysozoa</taxon>
        <taxon>Arthropoda</taxon>
        <taxon>Chelicerata</taxon>
        <taxon>Arachnida</taxon>
        <taxon>Araneae</taxon>
        <taxon>Araneomorphae</taxon>
        <taxon>Entelegynae</taxon>
        <taxon>Araneoidea</taxon>
        <taxon>Araneidae</taxon>
        <taxon>Caerostris</taxon>
    </lineage>
</organism>
<accession>A0AAV4UTQ9</accession>
<proteinExistence type="predicted"/>
<sequence length="68" mass="7989">MNNAALLKDVVEMLKKMVYHRLQDPQFVSYAKDLTSIPLWHFDRLLVEKKTKRKASSGKEDLFLLLLL</sequence>
<comment type="caution">
    <text evidence="1">The sequence shown here is derived from an EMBL/GenBank/DDBJ whole genome shotgun (WGS) entry which is preliminary data.</text>
</comment>
<protein>
    <submittedName>
        <fullName evidence="1">Uncharacterized protein</fullName>
    </submittedName>
</protein>
<keyword evidence="2" id="KW-1185">Reference proteome</keyword>
<dbReference type="AlphaFoldDB" id="A0AAV4UTQ9"/>
<reference evidence="1 2" key="1">
    <citation type="submission" date="2021-06" db="EMBL/GenBank/DDBJ databases">
        <title>Caerostris extrusa draft genome.</title>
        <authorList>
            <person name="Kono N."/>
            <person name="Arakawa K."/>
        </authorList>
    </citation>
    <scope>NUCLEOTIDE SEQUENCE [LARGE SCALE GENOMIC DNA]</scope>
</reference>